<evidence type="ECO:0000256" key="1">
    <source>
        <dbReference type="SAM" id="MobiDB-lite"/>
    </source>
</evidence>
<accession>A0AA88CYR2</accession>
<gene>
    <name evidence="2" type="ORF">TIFTF001_042556</name>
</gene>
<dbReference type="EMBL" id="BTGU01002361">
    <property type="protein sequence ID" value="GMN37000.1"/>
    <property type="molecule type" value="Genomic_DNA"/>
</dbReference>
<dbReference type="Proteomes" id="UP001187192">
    <property type="component" value="Unassembled WGS sequence"/>
</dbReference>
<dbReference type="PANTHER" id="PTHR33018">
    <property type="entry name" value="OS10G0338966 PROTEIN-RELATED"/>
    <property type="match status" value="1"/>
</dbReference>
<dbReference type="AlphaFoldDB" id="A0AA88CYR2"/>
<keyword evidence="3" id="KW-1185">Reference proteome</keyword>
<organism evidence="2 3">
    <name type="scientific">Ficus carica</name>
    <name type="common">Common fig</name>
    <dbReference type="NCBI Taxonomy" id="3494"/>
    <lineage>
        <taxon>Eukaryota</taxon>
        <taxon>Viridiplantae</taxon>
        <taxon>Streptophyta</taxon>
        <taxon>Embryophyta</taxon>
        <taxon>Tracheophyta</taxon>
        <taxon>Spermatophyta</taxon>
        <taxon>Magnoliopsida</taxon>
        <taxon>eudicotyledons</taxon>
        <taxon>Gunneridae</taxon>
        <taxon>Pentapetalae</taxon>
        <taxon>rosids</taxon>
        <taxon>fabids</taxon>
        <taxon>Rosales</taxon>
        <taxon>Moraceae</taxon>
        <taxon>Ficeae</taxon>
        <taxon>Ficus</taxon>
    </lineage>
</organism>
<feature type="region of interest" description="Disordered" evidence="1">
    <location>
        <begin position="1"/>
        <end position="28"/>
    </location>
</feature>
<comment type="caution">
    <text evidence="2">The sequence shown here is derived from an EMBL/GenBank/DDBJ whole genome shotgun (WGS) entry which is preliminary data.</text>
</comment>
<dbReference type="PANTHER" id="PTHR33018:SF34">
    <property type="entry name" value="OS02G0472350 PROTEIN"/>
    <property type="match status" value="1"/>
</dbReference>
<protein>
    <submittedName>
        <fullName evidence="2">Uncharacterized protein</fullName>
    </submittedName>
</protein>
<sequence length="190" mass="21877">MKYRLRGSEIRTNNEYSSRGGRDGYRKLDQEKFKENGKWGKRDGLWFEQQTGTDGELKDPACKKVSELIMKYNTQESQGTFESVGTSDVLSRALSRPEYKGRIRGKSKFITPFKYFNLNRSLNKDNEVLSMRREIEELNALVCGLCANKDVEPSFDPNNVPTVDQHNSFKASWWTVACCVWKSMAVEPSH</sequence>
<evidence type="ECO:0000313" key="2">
    <source>
        <dbReference type="EMBL" id="GMN37000.1"/>
    </source>
</evidence>
<evidence type="ECO:0000313" key="3">
    <source>
        <dbReference type="Proteomes" id="UP001187192"/>
    </source>
</evidence>
<reference evidence="2" key="1">
    <citation type="submission" date="2023-07" db="EMBL/GenBank/DDBJ databases">
        <title>draft genome sequence of fig (Ficus carica).</title>
        <authorList>
            <person name="Takahashi T."/>
            <person name="Nishimura K."/>
        </authorList>
    </citation>
    <scope>NUCLEOTIDE SEQUENCE</scope>
</reference>
<proteinExistence type="predicted"/>
<name>A0AA88CYR2_FICCA</name>